<dbReference type="Proteomes" id="UP000192917">
    <property type="component" value="Unassembled WGS sequence"/>
</dbReference>
<feature type="transmembrane region" description="Helical" evidence="1">
    <location>
        <begin position="6"/>
        <end position="26"/>
    </location>
</feature>
<keyword evidence="3" id="KW-1185">Reference proteome</keyword>
<evidence type="ECO:0000313" key="3">
    <source>
        <dbReference type="Proteomes" id="UP000192917"/>
    </source>
</evidence>
<keyword evidence="1" id="KW-1133">Transmembrane helix</keyword>
<proteinExistence type="predicted"/>
<gene>
    <name evidence="2" type="ORF">SAMN05428998_103175</name>
</gene>
<reference evidence="2 3" key="1">
    <citation type="submission" date="2017-04" db="EMBL/GenBank/DDBJ databases">
        <authorList>
            <person name="Afonso C.L."/>
            <person name="Miller P.J."/>
            <person name="Scott M.A."/>
            <person name="Spackman E."/>
            <person name="Goraichik I."/>
            <person name="Dimitrov K.M."/>
            <person name="Suarez D.L."/>
            <person name="Swayne D.E."/>
        </authorList>
    </citation>
    <scope>NUCLEOTIDE SEQUENCE [LARGE SCALE GENOMIC DNA]</scope>
    <source>
        <strain evidence="2 3">USBA 355</strain>
    </source>
</reference>
<feature type="transmembrane region" description="Helical" evidence="1">
    <location>
        <begin position="76"/>
        <end position="98"/>
    </location>
</feature>
<sequence>MSGSSAAWGWQLAFLLLLAAPHFLAGRIRRLPFVPEDETVSFGSGAAVAFVFLHTLPELADAGERVGAVLVPGDAFVPLQEISAFLCALAGFLVFYGLEKSLRVHEGRAGGPPLGVYRLHLASFALFNLLLMFFVAEQAGRGPTVFTWVFTGAMALHYLLIDRGFEEQFAERFDHRGRFILLAAMLAGLVIAELAGEHHQGYVEAARGFVAGSVLLNVFRGEVSFSRRSSFAWFATGVGAVTALLVFVTLVRPAE</sequence>
<dbReference type="AlphaFoldDB" id="A0A1Y6BHB4"/>
<evidence type="ECO:0000256" key="1">
    <source>
        <dbReference type="SAM" id="Phobius"/>
    </source>
</evidence>
<evidence type="ECO:0000313" key="2">
    <source>
        <dbReference type="EMBL" id="SMF03989.1"/>
    </source>
</evidence>
<feature type="transmembrane region" description="Helical" evidence="1">
    <location>
        <begin position="119"/>
        <end position="139"/>
    </location>
</feature>
<feature type="transmembrane region" description="Helical" evidence="1">
    <location>
        <begin position="231"/>
        <end position="251"/>
    </location>
</feature>
<dbReference type="EMBL" id="FWZX01000003">
    <property type="protein sequence ID" value="SMF03989.1"/>
    <property type="molecule type" value="Genomic_DNA"/>
</dbReference>
<feature type="transmembrane region" description="Helical" evidence="1">
    <location>
        <begin position="177"/>
        <end position="195"/>
    </location>
</feature>
<name>A0A1Y6BHB4_9PROT</name>
<feature type="transmembrane region" description="Helical" evidence="1">
    <location>
        <begin position="145"/>
        <end position="165"/>
    </location>
</feature>
<keyword evidence="1" id="KW-0812">Transmembrane</keyword>
<keyword evidence="1" id="KW-0472">Membrane</keyword>
<protein>
    <submittedName>
        <fullName evidence="2">Uncharacterized protein</fullName>
    </submittedName>
</protein>
<feature type="transmembrane region" description="Helical" evidence="1">
    <location>
        <begin position="38"/>
        <end position="56"/>
    </location>
</feature>
<dbReference type="RefSeq" id="WP_085121614.1">
    <property type="nucleotide sequence ID" value="NZ_FWZX01000003.1"/>
</dbReference>
<organism evidence="2 3">
    <name type="scientific">Tistlia consotensis USBA 355</name>
    <dbReference type="NCBI Taxonomy" id="560819"/>
    <lineage>
        <taxon>Bacteria</taxon>
        <taxon>Pseudomonadati</taxon>
        <taxon>Pseudomonadota</taxon>
        <taxon>Alphaproteobacteria</taxon>
        <taxon>Rhodospirillales</taxon>
        <taxon>Rhodovibrionaceae</taxon>
        <taxon>Tistlia</taxon>
    </lineage>
</organism>
<dbReference type="STRING" id="560819.SAMN05428998_103175"/>
<accession>A0A1Y6BHB4</accession>